<reference evidence="3" key="1">
    <citation type="journal article" date="2019" name="Int. J. Syst. Evol. Microbiol.">
        <title>The Global Catalogue of Microorganisms (GCM) 10K type strain sequencing project: providing services to taxonomists for standard genome sequencing and annotation.</title>
        <authorList>
            <consortium name="The Broad Institute Genomics Platform"/>
            <consortium name="The Broad Institute Genome Sequencing Center for Infectious Disease"/>
            <person name="Wu L."/>
            <person name="Ma J."/>
        </authorList>
    </citation>
    <scope>NUCLEOTIDE SEQUENCE [LARGE SCALE GENOMIC DNA]</scope>
    <source>
        <strain evidence="3">JCM 17666</strain>
    </source>
</reference>
<evidence type="ECO:0000313" key="3">
    <source>
        <dbReference type="Proteomes" id="UP001501671"/>
    </source>
</evidence>
<sequence length="241" mass="26170">MTRSFFSPGRLARWAAACTLAAAAAAAAAAPLAPPPSARLTYQLKATAKGFRINVESQLDWSRDGGSYRLVNHGSFLVFSFEFASNGSVDDAGVHPARYQETRNRKVKAVDFDAQAGQVRYTGGSQEPYAAGMQDRMSVLMQLAAMGRADPGAFAAGKVASFRVAGSSHSDTWRFKAVGNEQLDTTLGKIDAVHLVRERDHDDGQKIEVWLSSAYDWLPVRVLSQETSGDSLDQVLTRIER</sequence>
<feature type="signal peptide" evidence="1">
    <location>
        <begin position="1"/>
        <end position="29"/>
    </location>
</feature>
<feature type="chain" id="PRO_5046926965" description="DUF3108 domain-containing protein" evidence="1">
    <location>
        <begin position="30"/>
        <end position="241"/>
    </location>
</feature>
<organism evidence="2 3">
    <name type="scientific">Pigmentiphaga soli</name>
    <dbReference type="NCBI Taxonomy" id="1007095"/>
    <lineage>
        <taxon>Bacteria</taxon>
        <taxon>Pseudomonadati</taxon>
        <taxon>Pseudomonadota</taxon>
        <taxon>Betaproteobacteria</taxon>
        <taxon>Burkholderiales</taxon>
        <taxon>Alcaligenaceae</taxon>
        <taxon>Pigmentiphaga</taxon>
    </lineage>
</organism>
<dbReference type="Pfam" id="PF11306">
    <property type="entry name" value="DUF3108"/>
    <property type="match status" value="1"/>
</dbReference>
<dbReference type="Proteomes" id="UP001501671">
    <property type="component" value="Unassembled WGS sequence"/>
</dbReference>
<evidence type="ECO:0008006" key="4">
    <source>
        <dbReference type="Google" id="ProtNLM"/>
    </source>
</evidence>
<keyword evidence="1" id="KW-0732">Signal</keyword>
<accession>A0ABP8GHN1</accession>
<evidence type="ECO:0000313" key="2">
    <source>
        <dbReference type="EMBL" id="GAA4324382.1"/>
    </source>
</evidence>
<evidence type="ECO:0000256" key="1">
    <source>
        <dbReference type="SAM" id="SignalP"/>
    </source>
</evidence>
<protein>
    <recommendedName>
        <fullName evidence="4">DUF3108 domain-containing protein</fullName>
    </recommendedName>
</protein>
<proteinExistence type="predicted"/>
<name>A0ABP8GHN1_9BURK</name>
<dbReference type="EMBL" id="BAABFO010000002">
    <property type="protein sequence ID" value="GAA4324382.1"/>
    <property type="molecule type" value="Genomic_DNA"/>
</dbReference>
<keyword evidence="3" id="KW-1185">Reference proteome</keyword>
<gene>
    <name evidence="2" type="ORF">GCM10023144_05900</name>
</gene>
<dbReference type="InterPro" id="IPR021457">
    <property type="entry name" value="DUF3108"/>
</dbReference>
<comment type="caution">
    <text evidence="2">The sequence shown here is derived from an EMBL/GenBank/DDBJ whole genome shotgun (WGS) entry which is preliminary data.</text>
</comment>